<dbReference type="Proteomes" id="UP000036403">
    <property type="component" value="Unassembled WGS sequence"/>
</dbReference>
<comment type="caution">
    <text evidence="1">The sequence shown here is derived from an EMBL/GenBank/DDBJ whole genome shotgun (WGS) entry which is preliminary data.</text>
</comment>
<evidence type="ECO:0000313" key="2">
    <source>
        <dbReference type="Proteomes" id="UP000036403"/>
    </source>
</evidence>
<dbReference type="EMBL" id="LBMM01001567">
    <property type="protein sequence ID" value="KMQ96077.1"/>
    <property type="molecule type" value="Genomic_DNA"/>
</dbReference>
<evidence type="ECO:0000313" key="1">
    <source>
        <dbReference type="EMBL" id="KMQ96077.1"/>
    </source>
</evidence>
<dbReference type="AlphaFoldDB" id="A0A0J7KZX9"/>
<sequence length="68" mass="7747">MYGDANQGRTGDYNQTAGQGLRNVTDGLYEALLDHINVTSQPDINVTEEIDSFYFYEDFCFKQNRSCP</sequence>
<proteinExistence type="predicted"/>
<accession>A0A0J7KZX9</accession>
<keyword evidence="2" id="KW-1185">Reference proteome</keyword>
<name>A0A0J7KZX9_LASNI</name>
<dbReference type="OrthoDB" id="5987909at2759"/>
<dbReference type="PaxDb" id="67767-A0A0J7KZX9"/>
<gene>
    <name evidence="1" type="ORF">RF55_3666</name>
</gene>
<keyword evidence="1" id="KW-0670">Pyruvate</keyword>
<reference evidence="1 2" key="1">
    <citation type="submission" date="2015-04" db="EMBL/GenBank/DDBJ databases">
        <title>Lasius niger genome sequencing.</title>
        <authorList>
            <person name="Konorov E.A."/>
            <person name="Nikitin M.A."/>
            <person name="Kirill M.V."/>
            <person name="Chang P."/>
        </authorList>
    </citation>
    <scope>NUCLEOTIDE SEQUENCE [LARGE SCALE GENOMIC DNA]</scope>
    <source>
        <tissue evidence="1">Whole</tissue>
    </source>
</reference>
<protein>
    <submittedName>
        <fullName evidence="1">Pyruvate decarboxylase</fullName>
    </submittedName>
</protein>
<organism evidence="1 2">
    <name type="scientific">Lasius niger</name>
    <name type="common">Black garden ant</name>
    <dbReference type="NCBI Taxonomy" id="67767"/>
    <lineage>
        <taxon>Eukaryota</taxon>
        <taxon>Metazoa</taxon>
        <taxon>Ecdysozoa</taxon>
        <taxon>Arthropoda</taxon>
        <taxon>Hexapoda</taxon>
        <taxon>Insecta</taxon>
        <taxon>Pterygota</taxon>
        <taxon>Neoptera</taxon>
        <taxon>Endopterygota</taxon>
        <taxon>Hymenoptera</taxon>
        <taxon>Apocrita</taxon>
        <taxon>Aculeata</taxon>
        <taxon>Formicoidea</taxon>
        <taxon>Formicidae</taxon>
        <taxon>Formicinae</taxon>
        <taxon>Lasius</taxon>
        <taxon>Lasius</taxon>
    </lineage>
</organism>